<dbReference type="GeneID" id="23613138"/>
<accession>A0A087SGL4</accession>
<sequence>MSLRENIARLVGEGYDQPQGDQSTPLSINYAKINEWMLDRKLLCRDWMSQLRALQAGVAAAGGDPASYATALERAAATGVDAERSLLGGLKGQARVWDRLARAYEARKCHVAEAAQRLARAADYEAPALKRGMARAQQQLADLEKRKAEAHRAGARAEQAYADVGECKRLDISPTQDATAELRALASRRLPAALQACVAAMVTEEVHASVQCYAEFIAADDSATAAERSLPVLVEVLAGTTEAPLLPSIPSTGAQGAAEGDDTAGGAPEAEAVGVDDLDLSALASAGASGAAEDAGPGLISWDIGTEAGGDDAPQDAAGSPRPAGGDGGEVDPGIDWGLEVEGGEAAGAEEGEAVLQDLLTSANVFEGSDPVVQRLGLDGAYRAALADDLHELRAFLTARRGELRAGNVGATLGAATATGEEAAAWLAAVERALGALGSPDLQHLLLLHGRPQYLARQAAALEGKRAAGGKLHSVAREAEARRATTQRSLVADAEALAALVERMRGDKALVEGALGSALRRRVIVSGEVNALLSA</sequence>
<dbReference type="AlphaFoldDB" id="A0A087SGL4"/>
<dbReference type="RefSeq" id="XP_011397756.1">
    <property type="nucleotide sequence ID" value="XM_011399454.1"/>
</dbReference>
<gene>
    <name evidence="4" type="ORF">F751_1747</name>
</gene>
<dbReference type="Proteomes" id="UP000028924">
    <property type="component" value="Unassembled WGS sequence"/>
</dbReference>
<dbReference type="PANTHER" id="PTHR14894:SF0">
    <property type="entry name" value="CDK5 REGULATORY SUBUNIT-ASSOCIATED PROTEIN 3"/>
    <property type="match status" value="1"/>
</dbReference>
<dbReference type="GO" id="GO:0007346">
    <property type="term" value="P:regulation of mitotic cell cycle"/>
    <property type="evidence" value="ECO:0007669"/>
    <property type="project" value="TreeGrafter"/>
</dbReference>
<evidence type="ECO:0000256" key="1">
    <source>
        <dbReference type="ARBA" id="ARBA00007478"/>
    </source>
</evidence>
<evidence type="ECO:0000256" key="3">
    <source>
        <dbReference type="SAM" id="MobiDB-lite"/>
    </source>
</evidence>
<keyword evidence="2" id="KW-0175">Coiled coil</keyword>
<dbReference type="STRING" id="3075.A0A087SGL4"/>
<comment type="similarity">
    <text evidence="1">Belongs to the CDK5RAP3 family.</text>
</comment>
<evidence type="ECO:0000313" key="4">
    <source>
        <dbReference type="EMBL" id="KFM24868.1"/>
    </source>
</evidence>
<dbReference type="EMBL" id="KL662111">
    <property type="protein sequence ID" value="KFM24868.1"/>
    <property type="molecule type" value="Genomic_DNA"/>
</dbReference>
<keyword evidence="5" id="KW-1185">Reference proteome</keyword>
<reference evidence="4 5" key="1">
    <citation type="journal article" date="2014" name="BMC Genomics">
        <title>Oil accumulation mechanisms of the oleaginous microalga Chlorella protothecoides revealed through its genome, transcriptomes, and proteomes.</title>
        <authorList>
            <person name="Gao C."/>
            <person name="Wang Y."/>
            <person name="Shen Y."/>
            <person name="Yan D."/>
            <person name="He X."/>
            <person name="Dai J."/>
            <person name="Wu Q."/>
        </authorList>
    </citation>
    <scope>NUCLEOTIDE SEQUENCE [LARGE SCALE GENOMIC DNA]</scope>
    <source>
        <strain evidence="4 5">0710</strain>
    </source>
</reference>
<feature type="coiled-coil region" evidence="2">
    <location>
        <begin position="126"/>
        <end position="160"/>
    </location>
</feature>
<feature type="region of interest" description="Disordered" evidence="3">
    <location>
        <begin position="290"/>
        <end position="338"/>
    </location>
</feature>
<dbReference type="OrthoDB" id="340432at2759"/>
<feature type="compositionally biased region" description="Low complexity" evidence="3">
    <location>
        <begin position="252"/>
        <end position="269"/>
    </location>
</feature>
<dbReference type="GO" id="GO:0012505">
    <property type="term" value="C:endomembrane system"/>
    <property type="evidence" value="ECO:0007669"/>
    <property type="project" value="TreeGrafter"/>
</dbReference>
<evidence type="ECO:0000313" key="5">
    <source>
        <dbReference type="Proteomes" id="UP000028924"/>
    </source>
</evidence>
<dbReference type="KEGG" id="apro:F751_1747"/>
<proteinExistence type="inferred from homology"/>
<name>A0A087SGL4_AUXPR</name>
<feature type="region of interest" description="Disordered" evidence="3">
    <location>
        <begin position="244"/>
        <end position="269"/>
    </location>
</feature>
<dbReference type="InterPro" id="IPR008491">
    <property type="entry name" value="CDK5RAP3"/>
</dbReference>
<dbReference type="eggNOG" id="KOG2607">
    <property type="taxonomic scope" value="Eukaryota"/>
</dbReference>
<evidence type="ECO:0000256" key="2">
    <source>
        <dbReference type="SAM" id="Coils"/>
    </source>
</evidence>
<protein>
    <submittedName>
        <fullName evidence="4">CDK5RAP3-like protein</fullName>
    </submittedName>
</protein>
<dbReference type="Pfam" id="PF05600">
    <property type="entry name" value="CDK5RAP3"/>
    <property type="match status" value="1"/>
</dbReference>
<organism evidence="4 5">
    <name type="scientific">Auxenochlorella protothecoides</name>
    <name type="common">Green microalga</name>
    <name type="synonym">Chlorella protothecoides</name>
    <dbReference type="NCBI Taxonomy" id="3075"/>
    <lineage>
        <taxon>Eukaryota</taxon>
        <taxon>Viridiplantae</taxon>
        <taxon>Chlorophyta</taxon>
        <taxon>core chlorophytes</taxon>
        <taxon>Trebouxiophyceae</taxon>
        <taxon>Chlorellales</taxon>
        <taxon>Chlorellaceae</taxon>
        <taxon>Auxenochlorella</taxon>
    </lineage>
</organism>
<dbReference type="PANTHER" id="PTHR14894">
    <property type="entry name" value="CDK5 REGULATORY SUBUNIT-ASSOCIATED PROTEIN 3"/>
    <property type="match status" value="1"/>
</dbReference>